<dbReference type="EMBL" id="BPLQ01002964">
    <property type="protein sequence ID" value="GIX96725.1"/>
    <property type="molecule type" value="Genomic_DNA"/>
</dbReference>
<keyword evidence="1" id="KW-1133">Transmembrane helix</keyword>
<keyword evidence="3" id="KW-1185">Reference proteome</keyword>
<name>A0AAV4PL82_9ARAC</name>
<proteinExistence type="predicted"/>
<evidence type="ECO:0000313" key="3">
    <source>
        <dbReference type="Proteomes" id="UP001054837"/>
    </source>
</evidence>
<accession>A0AAV4PL82</accession>
<sequence>MVSVGDLDDELKVFLTATFISQTLYADVVLFFYHMMLTFKFQQDNTLPRVAVNFQGFFSAQQISDVPTARNSLE</sequence>
<evidence type="ECO:0000313" key="2">
    <source>
        <dbReference type="EMBL" id="GIX96725.1"/>
    </source>
</evidence>
<comment type="caution">
    <text evidence="2">The sequence shown here is derived from an EMBL/GenBank/DDBJ whole genome shotgun (WGS) entry which is preliminary data.</text>
</comment>
<feature type="transmembrane region" description="Helical" evidence="1">
    <location>
        <begin position="13"/>
        <end position="33"/>
    </location>
</feature>
<reference evidence="2 3" key="1">
    <citation type="submission" date="2021-06" db="EMBL/GenBank/DDBJ databases">
        <title>Caerostris darwini draft genome.</title>
        <authorList>
            <person name="Kono N."/>
            <person name="Arakawa K."/>
        </authorList>
    </citation>
    <scope>NUCLEOTIDE SEQUENCE [LARGE SCALE GENOMIC DNA]</scope>
</reference>
<dbReference type="AlphaFoldDB" id="A0AAV4PL82"/>
<evidence type="ECO:0000256" key="1">
    <source>
        <dbReference type="SAM" id="Phobius"/>
    </source>
</evidence>
<protein>
    <submittedName>
        <fullName evidence="2">Uncharacterized protein</fullName>
    </submittedName>
</protein>
<organism evidence="2 3">
    <name type="scientific">Caerostris darwini</name>
    <dbReference type="NCBI Taxonomy" id="1538125"/>
    <lineage>
        <taxon>Eukaryota</taxon>
        <taxon>Metazoa</taxon>
        <taxon>Ecdysozoa</taxon>
        <taxon>Arthropoda</taxon>
        <taxon>Chelicerata</taxon>
        <taxon>Arachnida</taxon>
        <taxon>Araneae</taxon>
        <taxon>Araneomorphae</taxon>
        <taxon>Entelegynae</taxon>
        <taxon>Araneoidea</taxon>
        <taxon>Araneidae</taxon>
        <taxon>Caerostris</taxon>
    </lineage>
</organism>
<gene>
    <name evidence="2" type="ORF">CDAR_591541</name>
</gene>
<dbReference type="Proteomes" id="UP001054837">
    <property type="component" value="Unassembled WGS sequence"/>
</dbReference>
<keyword evidence="1" id="KW-0472">Membrane</keyword>
<keyword evidence="1" id="KW-0812">Transmembrane</keyword>